<accession>A0A182RD28</accession>
<dbReference type="SUPFAM" id="SSF101690">
    <property type="entry name" value="PAZ domain"/>
    <property type="match status" value="1"/>
</dbReference>
<dbReference type="Pfam" id="PF02171">
    <property type="entry name" value="Piwi"/>
    <property type="match status" value="1"/>
</dbReference>
<dbReference type="InterPro" id="IPR003165">
    <property type="entry name" value="Piwi"/>
</dbReference>
<dbReference type="SMART" id="SM00949">
    <property type="entry name" value="PAZ"/>
    <property type="match status" value="1"/>
</dbReference>
<dbReference type="GO" id="GO:0004521">
    <property type="term" value="F:RNA endonuclease activity"/>
    <property type="evidence" value="ECO:0007669"/>
    <property type="project" value="UniProtKB-ARBA"/>
</dbReference>
<dbReference type="GO" id="GO:0005737">
    <property type="term" value="C:cytoplasm"/>
    <property type="evidence" value="ECO:0007669"/>
    <property type="project" value="UniProtKB-ARBA"/>
</dbReference>
<dbReference type="InterPro" id="IPR036397">
    <property type="entry name" value="RNaseH_sf"/>
</dbReference>
<dbReference type="VEuPathDB" id="VectorBase:AFUN2_002828"/>
<dbReference type="Pfam" id="PF02170">
    <property type="entry name" value="PAZ"/>
    <property type="match status" value="1"/>
</dbReference>
<dbReference type="InterPro" id="IPR014811">
    <property type="entry name" value="ArgoL1"/>
</dbReference>
<dbReference type="InterPro" id="IPR003100">
    <property type="entry name" value="PAZ_dom"/>
</dbReference>
<dbReference type="InterPro" id="IPR036085">
    <property type="entry name" value="PAZ_dom_sf"/>
</dbReference>
<dbReference type="PROSITE" id="PS50821">
    <property type="entry name" value="PAZ"/>
    <property type="match status" value="1"/>
</dbReference>
<dbReference type="VEuPathDB" id="VectorBase:AFUN004097"/>
<dbReference type="InterPro" id="IPR032472">
    <property type="entry name" value="ArgoL2"/>
</dbReference>
<feature type="compositionally biased region" description="Low complexity" evidence="2">
    <location>
        <begin position="15"/>
        <end position="272"/>
    </location>
</feature>
<reference evidence="5" key="1">
    <citation type="submission" date="2020-05" db="UniProtKB">
        <authorList>
            <consortium name="EnsemblMetazoa"/>
        </authorList>
    </citation>
    <scope>IDENTIFICATION</scope>
    <source>
        <strain evidence="5">FUMOZ</strain>
    </source>
</reference>
<dbReference type="STRING" id="62324.A0A182RD28"/>
<dbReference type="AlphaFoldDB" id="A0A182RD28"/>
<dbReference type="InterPro" id="IPR032474">
    <property type="entry name" value="Argonaute_N"/>
</dbReference>
<dbReference type="CDD" id="cd04657">
    <property type="entry name" value="Piwi_ago-like"/>
    <property type="match status" value="1"/>
</dbReference>
<dbReference type="Gene3D" id="3.30.420.10">
    <property type="entry name" value="Ribonuclease H-like superfamily/Ribonuclease H"/>
    <property type="match status" value="1"/>
</dbReference>
<evidence type="ECO:0000256" key="1">
    <source>
        <dbReference type="RuleBase" id="RU361178"/>
    </source>
</evidence>
<dbReference type="SUPFAM" id="SSF53098">
    <property type="entry name" value="Ribonuclease H-like"/>
    <property type="match status" value="1"/>
</dbReference>
<dbReference type="PANTHER" id="PTHR22891">
    <property type="entry name" value="EUKARYOTIC TRANSLATION INITIATION FACTOR 2C"/>
    <property type="match status" value="1"/>
</dbReference>
<dbReference type="Pfam" id="PF16486">
    <property type="entry name" value="ArgoN"/>
    <property type="match status" value="1"/>
</dbReference>
<dbReference type="Gene3D" id="2.170.260.10">
    <property type="entry name" value="paz domain"/>
    <property type="match status" value="1"/>
</dbReference>
<dbReference type="Gene3D" id="3.40.50.2300">
    <property type="match status" value="1"/>
</dbReference>
<comment type="similarity">
    <text evidence="1">Belongs to the argonaute family.</text>
</comment>
<dbReference type="Pfam" id="PF16488">
    <property type="entry name" value="ArgoL2"/>
    <property type="match status" value="1"/>
</dbReference>
<feature type="compositionally biased region" description="Basic and acidic residues" evidence="2">
    <location>
        <begin position="273"/>
        <end position="288"/>
    </location>
</feature>
<evidence type="ECO:0000313" key="5">
    <source>
        <dbReference type="EnsemblMetazoa" id="AFUN004097-PA"/>
    </source>
</evidence>
<dbReference type="EnsemblMetazoa" id="AFUN004097-RA">
    <property type="protein sequence ID" value="AFUN004097-PA"/>
    <property type="gene ID" value="AFUN004097"/>
</dbReference>
<dbReference type="GO" id="GO:0034587">
    <property type="term" value="P:piRNA processing"/>
    <property type="evidence" value="ECO:0007669"/>
    <property type="project" value="UniProtKB-ARBA"/>
</dbReference>
<dbReference type="CDD" id="cd02846">
    <property type="entry name" value="PAZ_argonaute_like"/>
    <property type="match status" value="1"/>
</dbReference>
<evidence type="ECO:0000256" key="2">
    <source>
        <dbReference type="SAM" id="MobiDB-lite"/>
    </source>
</evidence>
<sequence>MGKKKPQNIVLGAIGQQAGPQQQPGPQQQHPEGSQQQQQQHPQGSQQQQRPQQHPEGSQQQKGPKQQPQGSQQQKGSKQHQQGSQQQPQGSQQQKGPQQHQQGSQQQKEPKQHQQGSQQQKGSKQHQQGSQQQKEPQQQPQGSQQQKGPQQHQQGSQQQKGPKQHQQGSQQQKGPQQHQQGSQQQKGPQQQQQGSQQPAWPQQQKGPQQQQQGSQQPAWPQQHPQGSQQQKGPKQHQQGSQQPAWHQQQKGPQQQQQAWSQQQPQGSQQQPEQFKRKDKDGQAPKKQPDPTGPTISDVPRPGSAVHRDASVSSAKSSGSGDGSLRPIEENLQQMRIAKEKIRRTDLRPVLMRSGTQGTRGKKVTVEANFFRLLLDKLKGVAYHYDVAIEPDRPKKFLRGVFAQFCKNSYPGVLFAYDGQKSAYTTRKLSDMKGKVVYQPDDGGRAKEYTVQVKEAAQLDLAVLKTYMNSKDASFAKPMSAIQCLDVVLRCAYENNPNFVRFKRCVYMVPSNSIDIGKGHELWYGLFQSAVLGSRPYINLDVSHKAFPCASPLLKVISDFNRGSLDQLNRWVVDELQTFLKGMDVVYKNPTGITKRMRCNGLRDPANQQMFKMDDGTRLSVADYFARHLNYRLRYPNLPVVHVGSTVRSVYVPAELCDIPGGQALTKNHPEECTRDIIRYAATNTQTRKQKIVGLASQIQYNSCPTLLDFGIGVGKDFEQVPARIIDAPPIEYARNEKIAPRSGVWRAEGKNFLQPSTELSRKSLRWRILNLDGYTNEATVKKFGEMLQQQAIRCNVQMEPFDMGSTYVLVRNPANALRDIGTLLEGIKQANPAITIVILPSRGDAYAKVKQKAELASERIGLLTQCVKGMTVAKKSTDMSTLNNIMLKINAKTNGANHCISQAAVPPLGRGNVMYIGADVTHPLSDDVPSVVGVTALYDTIGFRYNCSVRLQGARDEMIRDLENIVHRQLQLYEQYNKVLPERIMYYRDGVSDGQFSEILTIELQALHAAIARVKPGYKPAVTFIVVQKRHHTRFFPHGNCPSDGKNCNVPPGTVVDSEITLPNRYEFYLVSHAAVQGVAKPTKYVVLYDDSSCNPDHLQALTYNLCHLFARCNRSVSYPAPTYYAHLAAYRGRVYIKDRRINMNNLDAAYRDIQIISSVTDTNPMFFV</sequence>
<dbReference type="PROSITE" id="PS50822">
    <property type="entry name" value="PIWI"/>
    <property type="match status" value="1"/>
</dbReference>
<dbReference type="InterPro" id="IPR045246">
    <property type="entry name" value="Piwi_ago-like"/>
</dbReference>
<evidence type="ECO:0000259" key="3">
    <source>
        <dbReference type="PROSITE" id="PS50821"/>
    </source>
</evidence>
<dbReference type="SMART" id="SM00950">
    <property type="entry name" value="Piwi"/>
    <property type="match status" value="1"/>
</dbReference>
<feature type="region of interest" description="Disordered" evidence="2">
    <location>
        <begin position="1"/>
        <end position="327"/>
    </location>
</feature>
<feature type="domain" description="Piwi" evidence="4">
    <location>
        <begin position="834"/>
        <end position="1138"/>
    </location>
</feature>
<feature type="domain" description="PAZ" evidence="3">
    <location>
        <begin position="554"/>
        <end position="660"/>
    </location>
</feature>
<protein>
    <submittedName>
        <fullName evidence="5">Uncharacterized protein</fullName>
    </submittedName>
</protein>
<dbReference type="SMART" id="SM01163">
    <property type="entry name" value="DUF1785"/>
    <property type="match status" value="1"/>
</dbReference>
<evidence type="ECO:0000259" key="4">
    <source>
        <dbReference type="PROSITE" id="PS50822"/>
    </source>
</evidence>
<organism evidence="5">
    <name type="scientific">Anopheles funestus</name>
    <name type="common">African malaria mosquito</name>
    <dbReference type="NCBI Taxonomy" id="62324"/>
    <lineage>
        <taxon>Eukaryota</taxon>
        <taxon>Metazoa</taxon>
        <taxon>Ecdysozoa</taxon>
        <taxon>Arthropoda</taxon>
        <taxon>Hexapoda</taxon>
        <taxon>Insecta</taxon>
        <taxon>Pterygota</taxon>
        <taxon>Neoptera</taxon>
        <taxon>Endopterygota</taxon>
        <taxon>Diptera</taxon>
        <taxon>Nematocera</taxon>
        <taxon>Culicoidea</taxon>
        <taxon>Culicidae</taxon>
        <taxon>Anophelinae</taxon>
        <taxon>Anopheles</taxon>
    </lineage>
</organism>
<dbReference type="Pfam" id="PF08699">
    <property type="entry name" value="ArgoL1"/>
    <property type="match status" value="1"/>
</dbReference>
<proteinExistence type="inferred from homology"/>
<dbReference type="GO" id="GO:0003723">
    <property type="term" value="F:RNA binding"/>
    <property type="evidence" value="ECO:0007669"/>
    <property type="project" value="InterPro"/>
</dbReference>
<name>A0A182RD28_ANOFN</name>
<dbReference type="InterPro" id="IPR012337">
    <property type="entry name" value="RNaseH-like_sf"/>
</dbReference>
<dbReference type="GO" id="GO:0035194">
    <property type="term" value="P:regulatory ncRNA-mediated post-transcriptional gene silencing"/>
    <property type="evidence" value="ECO:0007669"/>
    <property type="project" value="UniProtKB-ARBA"/>
</dbReference>